<accession>A0ABS5RK09</accession>
<organism evidence="1 2">
    <name type="scientific">Mycolicibacter acidiphilus</name>
    <dbReference type="NCBI Taxonomy" id="2835306"/>
    <lineage>
        <taxon>Bacteria</taxon>
        <taxon>Bacillati</taxon>
        <taxon>Actinomycetota</taxon>
        <taxon>Actinomycetes</taxon>
        <taxon>Mycobacteriales</taxon>
        <taxon>Mycobacteriaceae</taxon>
        <taxon>Mycolicibacter</taxon>
    </lineage>
</organism>
<comment type="caution">
    <text evidence="1">The sequence shown here is derived from an EMBL/GenBank/DDBJ whole genome shotgun (WGS) entry which is preliminary data.</text>
</comment>
<dbReference type="Pfam" id="PF14081">
    <property type="entry name" value="DUF4262"/>
    <property type="match status" value="1"/>
</dbReference>
<dbReference type="RefSeq" id="WP_214092830.1">
    <property type="nucleotide sequence ID" value="NZ_JAHCLR010000016.1"/>
</dbReference>
<reference evidence="1 2" key="1">
    <citation type="submission" date="2021-05" db="EMBL/GenBank/DDBJ databases">
        <title>Mycobacterium acidophilum sp. nov., an extremely acid-tolerant member of the genus Mycobacterium.</title>
        <authorList>
            <person name="Xia J."/>
        </authorList>
    </citation>
    <scope>NUCLEOTIDE SEQUENCE [LARGE SCALE GENOMIC DNA]</scope>
    <source>
        <strain evidence="1 2">M1</strain>
    </source>
</reference>
<name>A0ABS5RK09_9MYCO</name>
<dbReference type="InterPro" id="IPR025358">
    <property type="entry name" value="DUF4262"/>
</dbReference>
<dbReference type="Proteomes" id="UP001519535">
    <property type="component" value="Unassembled WGS sequence"/>
</dbReference>
<evidence type="ECO:0000313" key="2">
    <source>
        <dbReference type="Proteomes" id="UP001519535"/>
    </source>
</evidence>
<evidence type="ECO:0000313" key="1">
    <source>
        <dbReference type="EMBL" id="MBS9533949.1"/>
    </source>
</evidence>
<protein>
    <submittedName>
        <fullName evidence="1">DUF4262 domain-containing protein</fullName>
    </submittedName>
</protein>
<dbReference type="EMBL" id="JAHCLR010000016">
    <property type="protein sequence ID" value="MBS9533949.1"/>
    <property type="molecule type" value="Genomic_DNA"/>
</dbReference>
<proteinExistence type="predicted"/>
<keyword evidence="2" id="KW-1185">Reference proteome</keyword>
<sequence>MCWKCDHPEATIEEWIDEIRAKKDRLGWAIQYVEDDRRPFAYTIGLHEHGLPELLVTGLTPEDTVRVLNGAAQYLVDGGRPVPGHTMSIGDGPLMEIVQVEHPAAHLNMAVALYGPGIKALQLVWHDDHDHSPWCPDFCNGDARQPVLGVRFGSLSS</sequence>
<gene>
    <name evidence="1" type="ORF">KIH27_10175</name>
</gene>